<evidence type="ECO:0000256" key="1">
    <source>
        <dbReference type="RuleBase" id="RU003682"/>
    </source>
</evidence>
<accession>A0A833TGW9</accession>
<evidence type="ECO:0000313" key="4">
    <source>
        <dbReference type="Proteomes" id="UP000602510"/>
    </source>
</evidence>
<reference evidence="3" key="1">
    <citation type="submission" date="2020-04" db="EMBL/GenBank/DDBJ databases">
        <title>Hybrid Assembly of Korean Phytophthora infestans isolates.</title>
        <authorList>
            <person name="Prokchorchik M."/>
            <person name="Lee Y."/>
            <person name="Seo J."/>
            <person name="Cho J.-H."/>
            <person name="Park Y.-E."/>
            <person name="Jang D.-C."/>
            <person name="Im J.-S."/>
            <person name="Choi J.-G."/>
            <person name="Park H.-J."/>
            <person name="Lee G.-B."/>
            <person name="Lee Y.-G."/>
            <person name="Hong S.-Y."/>
            <person name="Cho K."/>
            <person name="Sohn K.H."/>
        </authorList>
    </citation>
    <scope>NUCLEOTIDE SEQUENCE</scope>
    <source>
        <strain evidence="3">KR_1_A1</strain>
    </source>
</reference>
<dbReference type="EMBL" id="WSZM01000093">
    <property type="protein sequence ID" value="KAF4042989.1"/>
    <property type="molecule type" value="Genomic_DNA"/>
</dbReference>
<dbReference type="PANTHER" id="PTHR33099">
    <property type="entry name" value="FE2OG DIOXYGENASE DOMAIN-CONTAINING PROTEIN"/>
    <property type="match status" value="1"/>
</dbReference>
<protein>
    <submittedName>
        <fullName evidence="3">2OG-Fe(II) oxygenase superfamily</fullName>
    </submittedName>
</protein>
<keyword evidence="1" id="KW-0560">Oxidoreductase</keyword>
<keyword evidence="1" id="KW-0408">Iron</keyword>
<dbReference type="GO" id="GO:0016491">
    <property type="term" value="F:oxidoreductase activity"/>
    <property type="evidence" value="ECO:0007669"/>
    <property type="project" value="UniProtKB-KW"/>
</dbReference>
<dbReference type="GO" id="GO:0046872">
    <property type="term" value="F:metal ion binding"/>
    <property type="evidence" value="ECO:0007669"/>
    <property type="project" value="UniProtKB-KW"/>
</dbReference>
<dbReference type="AlphaFoldDB" id="A0A833TGW9"/>
<dbReference type="PANTHER" id="PTHR33099:SF7">
    <property type="entry name" value="MYND-TYPE DOMAIN-CONTAINING PROTEIN"/>
    <property type="match status" value="1"/>
</dbReference>
<dbReference type="Proteomes" id="UP000602510">
    <property type="component" value="Unassembled WGS sequence"/>
</dbReference>
<dbReference type="Gene3D" id="2.60.120.620">
    <property type="entry name" value="q2cbj1_9rhob like domain"/>
    <property type="match status" value="1"/>
</dbReference>
<comment type="caution">
    <text evidence="3">The sequence shown here is derived from an EMBL/GenBank/DDBJ whole genome shotgun (WGS) entry which is preliminary data.</text>
</comment>
<gene>
    <name evidence="3" type="ORF">GN244_ATG04731</name>
</gene>
<sequence>MEDAFDDNKWPFGCEGELEDVVTPSGAGSSEVSKLLARADADAGEFSFGGIADTLPVAPGLFVDGLGAISTPLFAEQAENLIALCEKSPFGHNMDTKMDDNVRKSWQLQPNLVKFKNPLWQTGIKNLSKNVATRLGYREVLLKCLLYKLLVYGEGGHFVKHQDTEKEDGMIATLVVQPPSTHEGGDLVVYRDGEVKYRHDCGKVDGTAACLPHYAVHYADAEHALERVTKGYRLALVYSICLPPAMRHLEKQHDIPLSEELANAITKMEGDDDSFALLLAHEYTENSFQNMGSGALKGVDSARFHALDGANAFVPEDKKLLFFIVQLRHDVVPLRAKWLKEHIGKLDRKFSWEMPNAEFENNEKIEAFLRGPEQSMTTKGVEEFKEFQEAKNYAAKDMPRQQDECSFEMEAAEIDGKSFVTITKTRDWFLTQQKELVKHEKVAEGTVWWHFERRRC</sequence>
<keyword evidence="1" id="KW-0479">Metal-binding</keyword>
<comment type="similarity">
    <text evidence="1">Belongs to the iron/ascorbate-dependent oxidoreductase family.</text>
</comment>
<evidence type="ECO:0000259" key="2">
    <source>
        <dbReference type="PROSITE" id="PS51471"/>
    </source>
</evidence>
<dbReference type="InterPro" id="IPR044862">
    <property type="entry name" value="Pro_4_hyd_alph_FE2OG_OXY"/>
</dbReference>
<dbReference type="PROSITE" id="PS51471">
    <property type="entry name" value="FE2OG_OXY"/>
    <property type="match status" value="1"/>
</dbReference>
<dbReference type="InterPro" id="IPR005123">
    <property type="entry name" value="Oxoglu/Fe-dep_dioxygenase_dom"/>
</dbReference>
<organism evidence="3 4">
    <name type="scientific">Phytophthora infestans</name>
    <name type="common">Potato late blight agent</name>
    <name type="synonym">Botrytis infestans</name>
    <dbReference type="NCBI Taxonomy" id="4787"/>
    <lineage>
        <taxon>Eukaryota</taxon>
        <taxon>Sar</taxon>
        <taxon>Stramenopiles</taxon>
        <taxon>Oomycota</taxon>
        <taxon>Peronosporomycetes</taxon>
        <taxon>Peronosporales</taxon>
        <taxon>Peronosporaceae</taxon>
        <taxon>Phytophthora</taxon>
    </lineage>
</organism>
<keyword evidence="4" id="KW-1185">Reference proteome</keyword>
<dbReference type="Pfam" id="PF13640">
    <property type="entry name" value="2OG-FeII_Oxy_3"/>
    <property type="match status" value="1"/>
</dbReference>
<proteinExistence type="inferred from homology"/>
<name>A0A833TGW9_PHYIN</name>
<evidence type="ECO:0000313" key="3">
    <source>
        <dbReference type="EMBL" id="KAF4042989.1"/>
    </source>
</evidence>
<feature type="domain" description="Fe2OG dioxygenase" evidence="2">
    <location>
        <begin position="140"/>
        <end position="242"/>
    </location>
</feature>